<dbReference type="InterPro" id="IPR039624">
    <property type="entry name" value="LEA1/2/D7/KIN2"/>
</dbReference>
<accession>A0AAD1ZQ59</accession>
<dbReference type="PANTHER" id="PTHR34191:SF9">
    <property type="entry name" value="F6D8.10"/>
    <property type="match status" value="1"/>
</dbReference>
<evidence type="ECO:0000313" key="2">
    <source>
        <dbReference type="EMBL" id="CAI9773642.1"/>
    </source>
</evidence>
<evidence type="ECO:0000256" key="1">
    <source>
        <dbReference type="SAM" id="MobiDB-lite"/>
    </source>
</evidence>
<dbReference type="AlphaFoldDB" id="A0AAD1ZQ59"/>
<proteinExistence type="predicted"/>
<dbReference type="Proteomes" id="UP000834106">
    <property type="component" value="Chromosome 13"/>
</dbReference>
<reference evidence="2" key="1">
    <citation type="submission" date="2023-05" db="EMBL/GenBank/DDBJ databases">
        <authorList>
            <person name="Huff M."/>
        </authorList>
    </citation>
    <scope>NUCLEOTIDE SEQUENCE</scope>
</reference>
<keyword evidence="3" id="KW-1185">Reference proteome</keyword>
<organism evidence="2 3">
    <name type="scientific">Fraxinus pennsylvanica</name>
    <dbReference type="NCBI Taxonomy" id="56036"/>
    <lineage>
        <taxon>Eukaryota</taxon>
        <taxon>Viridiplantae</taxon>
        <taxon>Streptophyta</taxon>
        <taxon>Embryophyta</taxon>
        <taxon>Tracheophyta</taxon>
        <taxon>Spermatophyta</taxon>
        <taxon>Magnoliopsida</taxon>
        <taxon>eudicotyledons</taxon>
        <taxon>Gunneridae</taxon>
        <taxon>Pentapetalae</taxon>
        <taxon>asterids</taxon>
        <taxon>lamiids</taxon>
        <taxon>Lamiales</taxon>
        <taxon>Oleaceae</taxon>
        <taxon>Oleeae</taxon>
        <taxon>Fraxinus</taxon>
    </lineage>
</organism>
<evidence type="ECO:0000313" key="3">
    <source>
        <dbReference type="Proteomes" id="UP000834106"/>
    </source>
</evidence>
<dbReference type="EMBL" id="OU503048">
    <property type="protein sequence ID" value="CAI9773642.1"/>
    <property type="molecule type" value="Genomic_DNA"/>
</dbReference>
<feature type="region of interest" description="Disordered" evidence="1">
    <location>
        <begin position="90"/>
        <end position="126"/>
    </location>
</feature>
<feature type="compositionally biased region" description="Polar residues" evidence="1">
    <location>
        <begin position="109"/>
        <end position="126"/>
    </location>
</feature>
<name>A0AAD1ZQ59_9LAMI</name>
<dbReference type="PANTHER" id="PTHR34191">
    <property type="entry name" value="LATE EMBRYOGENESIS ABUNDANT PROTEIN (LEA) FAMILY PROTEIN"/>
    <property type="match status" value="1"/>
</dbReference>
<feature type="compositionally biased region" description="Polar residues" evidence="1">
    <location>
        <begin position="90"/>
        <end position="101"/>
    </location>
</feature>
<sequence>MASKGPKKHTMLHKFQMRRDGLNQPCDIHNQGQGTNFLQDTGTQVKNMAQGAADIGKGAAQGAVNLAREAAAGAANMTSGAADAVKNTLGMNSADNTTNCPGNIGGADGSNNPTSTDQPSNPSTRI</sequence>
<gene>
    <name evidence="2" type="ORF">FPE_LOCUS21072</name>
</gene>
<protein>
    <submittedName>
        <fullName evidence="2">Uncharacterized protein</fullName>
    </submittedName>
</protein>